<organism evidence="1 2">
    <name type="scientific">Pleurodeles waltl</name>
    <name type="common">Iberian ribbed newt</name>
    <dbReference type="NCBI Taxonomy" id="8319"/>
    <lineage>
        <taxon>Eukaryota</taxon>
        <taxon>Metazoa</taxon>
        <taxon>Chordata</taxon>
        <taxon>Craniata</taxon>
        <taxon>Vertebrata</taxon>
        <taxon>Euteleostomi</taxon>
        <taxon>Amphibia</taxon>
        <taxon>Batrachia</taxon>
        <taxon>Caudata</taxon>
        <taxon>Salamandroidea</taxon>
        <taxon>Salamandridae</taxon>
        <taxon>Pleurodelinae</taxon>
        <taxon>Pleurodeles</taxon>
    </lineage>
</organism>
<comment type="caution">
    <text evidence="1">The sequence shown here is derived from an EMBL/GenBank/DDBJ whole genome shotgun (WGS) entry which is preliminary data.</text>
</comment>
<gene>
    <name evidence="1" type="ORF">NDU88_002731</name>
</gene>
<dbReference type="AlphaFoldDB" id="A0AAV7KSX1"/>
<accession>A0AAV7KSX1</accession>
<proteinExistence type="predicted"/>
<evidence type="ECO:0000313" key="1">
    <source>
        <dbReference type="EMBL" id="KAJ1082566.1"/>
    </source>
</evidence>
<name>A0AAV7KSX1_PLEWA</name>
<dbReference type="EMBL" id="JANPWB010000016">
    <property type="protein sequence ID" value="KAJ1082566.1"/>
    <property type="molecule type" value="Genomic_DNA"/>
</dbReference>
<sequence length="66" mass="7289">MVQLTEWLLMKVPPIEQPSSTTDVLIDDKDTAKINLDVEDAADAMVVVVADKYIIAFNGFAVMCDM</sequence>
<dbReference type="Proteomes" id="UP001066276">
    <property type="component" value="Chromosome 12"/>
</dbReference>
<protein>
    <submittedName>
        <fullName evidence="1">Uncharacterized protein</fullName>
    </submittedName>
</protein>
<keyword evidence="2" id="KW-1185">Reference proteome</keyword>
<reference evidence="1" key="1">
    <citation type="journal article" date="2022" name="bioRxiv">
        <title>Sequencing and chromosome-scale assembly of the giantPleurodeles waltlgenome.</title>
        <authorList>
            <person name="Brown T."/>
            <person name="Elewa A."/>
            <person name="Iarovenko S."/>
            <person name="Subramanian E."/>
            <person name="Araus A.J."/>
            <person name="Petzold A."/>
            <person name="Susuki M."/>
            <person name="Suzuki K.-i.T."/>
            <person name="Hayashi T."/>
            <person name="Toyoda A."/>
            <person name="Oliveira C."/>
            <person name="Osipova E."/>
            <person name="Leigh N.D."/>
            <person name="Simon A."/>
            <person name="Yun M.H."/>
        </authorList>
    </citation>
    <scope>NUCLEOTIDE SEQUENCE</scope>
    <source>
        <strain evidence="1">20211129_DDA</strain>
        <tissue evidence="1">Liver</tissue>
    </source>
</reference>
<evidence type="ECO:0000313" key="2">
    <source>
        <dbReference type="Proteomes" id="UP001066276"/>
    </source>
</evidence>